<comment type="caution">
    <text evidence="1">The sequence shown here is derived from an EMBL/GenBank/DDBJ whole genome shotgun (WGS) entry which is preliminary data.</text>
</comment>
<keyword evidence="2" id="KW-1185">Reference proteome</keyword>
<name>A0ACC2XGF0_9TREE</name>
<evidence type="ECO:0000313" key="2">
    <source>
        <dbReference type="Proteomes" id="UP001234202"/>
    </source>
</evidence>
<gene>
    <name evidence="1" type="ORF">QFC24_003946</name>
</gene>
<evidence type="ECO:0000313" key="1">
    <source>
        <dbReference type="EMBL" id="KAJ9122908.1"/>
    </source>
</evidence>
<proteinExistence type="predicted"/>
<organism evidence="1 2">
    <name type="scientific">Naganishia onofrii</name>
    <dbReference type="NCBI Taxonomy" id="1851511"/>
    <lineage>
        <taxon>Eukaryota</taxon>
        <taxon>Fungi</taxon>
        <taxon>Dikarya</taxon>
        <taxon>Basidiomycota</taxon>
        <taxon>Agaricomycotina</taxon>
        <taxon>Tremellomycetes</taxon>
        <taxon>Filobasidiales</taxon>
        <taxon>Filobasidiaceae</taxon>
        <taxon>Naganishia</taxon>
    </lineage>
</organism>
<dbReference type="EMBL" id="JASBWV010000013">
    <property type="protein sequence ID" value="KAJ9122908.1"/>
    <property type="molecule type" value="Genomic_DNA"/>
</dbReference>
<reference evidence="1" key="1">
    <citation type="submission" date="2023-04" db="EMBL/GenBank/DDBJ databases">
        <title>Draft Genome sequencing of Naganishia species isolated from polar environments using Oxford Nanopore Technology.</title>
        <authorList>
            <person name="Leo P."/>
            <person name="Venkateswaran K."/>
        </authorList>
    </citation>
    <scope>NUCLEOTIDE SEQUENCE</scope>
    <source>
        <strain evidence="1">DBVPG 5303</strain>
    </source>
</reference>
<protein>
    <submittedName>
        <fullName evidence="1">Uncharacterized protein</fullName>
    </submittedName>
</protein>
<sequence>MPIYSIIPKTPAAKGKAKEVPATMPVGRTTRARVAASKDKTPDQDDSVVASKIPQTARKAATRTKTPEVVEPKQVSAISRDAAVEEWLTEACSSWQTPMMKRIASLNIMTKTPRAASATSTSGTQTGKETMQALQARAYRRPVIKAFLRIRPPPSSHELLDRVKPYLEMQGEKQVIMRAPQDFTRPNQAPKPTQIYSFNHVFGPETPQNTFFETTTLPLVEQALHGESGLMFSYGVSNSGKTYTIQGGGDDKTQGADRGMIPRSIDVIFNSIEGLECTIPVKPVRQYGVEIGTIVEDDSMAEGYCAGQHAERYRDDTTIKVDRNYSYAIYLSYVEVYNEKVSANPTRLIFDLLESIPTTNSKEQPKKPTTRPSSSAVRTSSAMQRSFSQAFGSFGNRMSMAAAANGGNGIIKRQALALKNDLDGGKYVAGLKEIRVKTREEAHAIFKLGQIDRQVFGTGQNQQSSRSHGIFTVKIVKIHNGAPNVGNLMASDDDAQPAQVSRLSIVDLAGSERTKNTHNAGERLREAANINTSLMTLGQCMETLRANQALLADKSMQGRRKPAIVPFRHSKLTEMFQGFFAGQGRAVMIVHVNPYDTGFDENSHVMRFSSIAREIQTTAFNKMSLPFMRGIDAFRSAVTPMKVRVPVPVHKPSKLDIASPTEQYIEEEMQVQEVDPEDESDYEQDLLVQFLFDEIKDLRVKVVEAEMRNATLEAEIREEASLEMAQNLQRLETMYAKRLREQSEASELKTDMKIDIMQRGMGAMGGFRDADKSMDSDSSMLEAAIAQSLMADDENEISARTQSTATDGGNSSRSYTASPTPASRAPGHGLIIDGTKRAHTVVKELPALPSVRFQMPGVDEEPASHPEPSFAGEEDVDMEPTTSSRSEKSTITPASPISARSVRKSPEVSSNGKSVPNGTAATVEKDIPATTVDDEQSQRASASSSPAPAVPSPAENPTEDNADSASEEDSADGDSEEEESGSGSEEDSEDDSESEDDELEESQEDSSFEVDAEVASESSDEEEPAPRKPSRRRSSVAAATPAKARKPVIKNPPVIVEADKEDEEDEDAPKQKSTRQSKREIKEPIKGKAVDKERAPPSARTPLAETRMQEVVVPVKDMAELELDELSDSPVKQVKPEPIKKKKR</sequence>
<dbReference type="Proteomes" id="UP001234202">
    <property type="component" value="Unassembled WGS sequence"/>
</dbReference>
<accession>A0ACC2XGF0</accession>